<dbReference type="AlphaFoldDB" id="A0A1L9S9S3"/>
<dbReference type="OrthoDB" id="5325862at2759"/>
<evidence type="ECO:0000313" key="1">
    <source>
        <dbReference type="EMBL" id="OJJ43942.1"/>
    </source>
</evidence>
<dbReference type="EMBL" id="KV878349">
    <property type="protein sequence ID" value="OJJ43942.1"/>
    <property type="molecule type" value="Genomic_DNA"/>
</dbReference>
<reference evidence="2" key="1">
    <citation type="journal article" date="2017" name="Genome Biol.">
        <title>Comparative genomics reveals high biological diversity and specific adaptations in the industrially and medically important fungal genus Aspergillus.</title>
        <authorList>
            <person name="de Vries R.P."/>
            <person name="Riley R."/>
            <person name="Wiebenga A."/>
            <person name="Aguilar-Osorio G."/>
            <person name="Amillis S."/>
            <person name="Uchima C.A."/>
            <person name="Anderluh G."/>
            <person name="Asadollahi M."/>
            <person name="Askin M."/>
            <person name="Barry K."/>
            <person name="Battaglia E."/>
            <person name="Bayram O."/>
            <person name="Benocci T."/>
            <person name="Braus-Stromeyer S.A."/>
            <person name="Caldana C."/>
            <person name="Canovas D."/>
            <person name="Cerqueira G.C."/>
            <person name="Chen F."/>
            <person name="Chen W."/>
            <person name="Choi C."/>
            <person name="Clum A."/>
            <person name="Dos Santos R.A."/>
            <person name="Damasio A.R."/>
            <person name="Diallinas G."/>
            <person name="Emri T."/>
            <person name="Fekete E."/>
            <person name="Flipphi M."/>
            <person name="Freyberg S."/>
            <person name="Gallo A."/>
            <person name="Gournas C."/>
            <person name="Habgood R."/>
            <person name="Hainaut M."/>
            <person name="Harispe M.L."/>
            <person name="Henrissat B."/>
            <person name="Hilden K.S."/>
            <person name="Hope R."/>
            <person name="Hossain A."/>
            <person name="Karabika E."/>
            <person name="Karaffa L."/>
            <person name="Karanyi Z."/>
            <person name="Krasevec N."/>
            <person name="Kuo A."/>
            <person name="Kusch H."/>
            <person name="LaButti K."/>
            <person name="Lagendijk E.L."/>
            <person name="Lapidus A."/>
            <person name="Levasseur A."/>
            <person name="Lindquist E."/>
            <person name="Lipzen A."/>
            <person name="Logrieco A.F."/>
            <person name="MacCabe A."/>
            <person name="Maekelae M.R."/>
            <person name="Malavazi I."/>
            <person name="Melin P."/>
            <person name="Meyer V."/>
            <person name="Mielnichuk N."/>
            <person name="Miskei M."/>
            <person name="Molnar A.P."/>
            <person name="Mule G."/>
            <person name="Ngan C.Y."/>
            <person name="Orejas M."/>
            <person name="Orosz E."/>
            <person name="Ouedraogo J.P."/>
            <person name="Overkamp K.M."/>
            <person name="Park H.-S."/>
            <person name="Perrone G."/>
            <person name="Piumi F."/>
            <person name="Punt P.J."/>
            <person name="Ram A.F."/>
            <person name="Ramon A."/>
            <person name="Rauscher S."/>
            <person name="Record E."/>
            <person name="Riano-Pachon D.M."/>
            <person name="Robert V."/>
            <person name="Roehrig J."/>
            <person name="Ruller R."/>
            <person name="Salamov A."/>
            <person name="Salih N.S."/>
            <person name="Samson R.A."/>
            <person name="Sandor E."/>
            <person name="Sanguinetti M."/>
            <person name="Schuetze T."/>
            <person name="Sepcic K."/>
            <person name="Shelest E."/>
            <person name="Sherlock G."/>
            <person name="Sophianopoulou V."/>
            <person name="Squina F.M."/>
            <person name="Sun H."/>
            <person name="Susca A."/>
            <person name="Todd R.B."/>
            <person name="Tsang A."/>
            <person name="Unkles S.E."/>
            <person name="van de Wiele N."/>
            <person name="van Rossen-Uffink D."/>
            <person name="Oliveira J.V."/>
            <person name="Vesth T.C."/>
            <person name="Visser J."/>
            <person name="Yu J.-H."/>
            <person name="Zhou M."/>
            <person name="Andersen M.R."/>
            <person name="Archer D.B."/>
            <person name="Baker S.E."/>
            <person name="Benoit I."/>
            <person name="Brakhage A.A."/>
            <person name="Braus G.H."/>
            <person name="Fischer R."/>
            <person name="Frisvad J.C."/>
            <person name="Goldman G.H."/>
            <person name="Houbraken J."/>
            <person name="Oakley B."/>
            <person name="Pocsi I."/>
            <person name="Scazzocchio C."/>
            <person name="Seiboth B."/>
            <person name="vanKuyk P.A."/>
            <person name="Wortman J."/>
            <person name="Dyer P.S."/>
            <person name="Grigoriev I.V."/>
        </authorList>
    </citation>
    <scope>NUCLEOTIDE SEQUENCE [LARGE SCALE GENOMIC DNA]</scope>
    <source>
        <strain evidence="2">CBS 506.65</strain>
    </source>
</reference>
<sequence length="224" mass="24375">MELDKTPSVSSDGTLTSCRTLLIDSKGIGFFRLPFPPRQLELPILDATDGSLAYVSTRERVSSGTAVLSKPTVGDLVKTEYFFRPGRGPIVTSLQADKPSSKVHGRWTSRITSFRMPNGEAFEWSYGRQKAADGEKANLIVLRAIEEAHRTGTILARLIRGEETRAPGSKKCSAGNGGTLVIDSSYLLPEEIIVATCLIMLEREIDRRRMTQAMMLSAAASGGP</sequence>
<evidence type="ECO:0000313" key="2">
    <source>
        <dbReference type="Proteomes" id="UP000184188"/>
    </source>
</evidence>
<proteinExistence type="predicted"/>
<dbReference type="VEuPathDB" id="FungiDB:ASPZODRAFT_18720"/>
<name>A0A1L9S9S3_9EURO</name>
<organism evidence="1 2">
    <name type="scientific">Penicilliopsis zonata CBS 506.65</name>
    <dbReference type="NCBI Taxonomy" id="1073090"/>
    <lineage>
        <taxon>Eukaryota</taxon>
        <taxon>Fungi</taxon>
        <taxon>Dikarya</taxon>
        <taxon>Ascomycota</taxon>
        <taxon>Pezizomycotina</taxon>
        <taxon>Eurotiomycetes</taxon>
        <taxon>Eurotiomycetidae</taxon>
        <taxon>Eurotiales</taxon>
        <taxon>Aspergillaceae</taxon>
        <taxon>Penicilliopsis</taxon>
    </lineage>
</organism>
<gene>
    <name evidence="1" type="ORF">ASPZODRAFT_18720</name>
</gene>
<keyword evidence="2" id="KW-1185">Reference proteome</keyword>
<protein>
    <submittedName>
        <fullName evidence="1">Uncharacterized protein</fullName>
    </submittedName>
</protein>
<dbReference type="STRING" id="1073090.A0A1L9S9S3"/>
<dbReference type="GeneID" id="34613745"/>
<accession>A0A1L9S9S3</accession>
<dbReference type="Proteomes" id="UP000184188">
    <property type="component" value="Unassembled WGS sequence"/>
</dbReference>
<dbReference type="RefSeq" id="XP_022578452.1">
    <property type="nucleotide sequence ID" value="XM_022727281.1"/>
</dbReference>